<keyword evidence="3" id="KW-1185">Reference proteome</keyword>
<dbReference type="RefSeq" id="WP_234511399.1">
    <property type="nucleotide sequence ID" value="NZ_BAAAUF010000048.1"/>
</dbReference>
<dbReference type="SUPFAM" id="SSF53649">
    <property type="entry name" value="Alkaline phosphatase-like"/>
    <property type="match status" value="1"/>
</dbReference>
<dbReference type="EMBL" id="BAAAUF010000048">
    <property type="protein sequence ID" value="GAA3060025.1"/>
    <property type="molecule type" value="Genomic_DNA"/>
</dbReference>
<feature type="region of interest" description="Disordered" evidence="1">
    <location>
        <begin position="32"/>
        <end position="57"/>
    </location>
</feature>
<evidence type="ECO:0000313" key="3">
    <source>
        <dbReference type="Proteomes" id="UP001501532"/>
    </source>
</evidence>
<organism evidence="2 3">
    <name type="scientific">Streptomyces glomeratus</name>
    <dbReference type="NCBI Taxonomy" id="284452"/>
    <lineage>
        <taxon>Bacteria</taxon>
        <taxon>Bacillati</taxon>
        <taxon>Actinomycetota</taxon>
        <taxon>Actinomycetes</taxon>
        <taxon>Kitasatosporales</taxon>
        <taxon>Streptomycetaceae</taxon>
        <taxon>Streptomyces</taxon>
    </lineage>
</organism>
<comment type="caution">
    <text evidence="2">The sequence shown here is derived from an EMBL/GenBank/DDBJ whole genome shotgun (WGS) entry which is preliminary data.</text>
</comment>
<dbReference type="InterPro" id="IPR017850">
    <property type="entry name" value="Alkaline_phosphatase_core_sf"/>
</dbReference>
<gene>
    <name evidence="2" type="ORF">GCM10010448_49210</name>
</gene>
<dbReference type="InterPro" id="IPR001952">
    <property type="entry name" value="Alkaline_phosphatase"/>
</dbReference>
<proteinExistence type="predicted"/>
<dbReference type="Gene3D" id="3.40.720.10">
    <property type="entry name" value="Alkaline Phosphatase, subunit A"/>
    <property type="match status" value="1"/>
</dbReference>
<evidence type="ECO:0008006" key="4">
    <source>
        <dbReference type="Google" id="ProtNLM"/>
    </source>
</evidence>
<reference evidence="3" key="1">
    <citation type="journal article" date="2019" name="Int. J. Syst. Evol. Microbiol.">
        <title>The Global Catalogue of Microorganisms (GCM) 10K type strain sequencing project: providing services to taxonomists for standard genome sequencing and annotation.</title>
        <authorList>
            <consortium name="The Broad Institute Genomics Platform"/>
            <consortium name="The Broad Institute Genome Sequencing Center for Infectious Disease"/>
            <person name="Wu L."/>
            <person name="Ma J."/>
        </authorList>
    </citation>
    <scope>NUCLEOTIDE SEQUENCE [LARGE SCALE GENOMIC DNA]</scope>
    <source>
        <strain evidence="3">JCM 9091</strain>
    </source>
</reference>
<sequence length="112" mass="11841">MQQLEKAVAVARAYQATHPDTLLVVTGDHETGGLSVEENDASDETGTGISTEDGPFSIHGSDRTFTLDWTTSGHTGVDVPVTAAGPLANRFTGKHANTHVHDVLSQILAPRH</sequence>
<dbReference type="Pfam" id="PF00245">
    <property type="entry name" value="Alk_phosphatase"/>
    <property type="match status" value="1"/>
</dbReference>
<protein>
    <recommendedName>
        <fullName evidence="4">Alkaline phosphatase</fullName>
    </recommendedName>
</protein>
<accession>A0ABP6LTC2</accession>
<evidence type="ECO:0000256" key="1">
    <source>
        <dbReference type="SAM" id="MobiDB-lite"/>
    </source>
</evidence>
<dbReference type="Proteomes" id="UP001501532">
    <property type="component" value="Unassembled WGS sequence"/>
</dbReference>
<name>A0ABP6LTC2_9ACTN</name>
<evidence type="ECO:0000313" key="2">
    <source>
        <dbReference type="EMBL" id="GAA3060025.1"/>
    </source>
</evidence>